<feature type="region of interest" description="Disordered" evidence="1">
    <location>
        <begin position="1"/>
        <end position="21"/>
    </location>
</feature>
<feature type="compositionally biased region" description="Basic and acidic residues" evidence="1">
    <location>
        <begin position="212"/>
        <end position="222"/>
    </location>
</feature>
<dbReference type="Proteomes" id="UP000193944">
    <property type="component" value="Unassembled WGS sequence"/>
</dbReference>
<dbReference type="AlphaFoldDB" id="A0A1Y1W5E5"/>
<feature type="region of interest" description="Disordered" evidence="1">
    <location>
        <begin position="177"/>
        <end position="285"/>
    </location>
</feature>
<name>A0A1Y1W5E5_9FUNG</name>
<feature type="compositionally biased region" description="Acidic residues" evidence="1">
    <location>
        <begin position="1"/>
        <end position="15"/>
    </location>
</feature>
<protein>
    <submittedName>
        <fullName evidence="2">Uncharacterized protein</fullName>
    </submittedName>
</protein>
<reference evidence="2 3" key="2">
    <citation type="submission" date="2016-08" db="EMBL/GenBank/DDBJ databases">
        <title>Pervasive Adenine N6-methylation of Active Genes in Fungi.</title>
        <authorList>
            <consortium name="DOE Joint Genome Institute"/>
            <person name="Mondo S.J."/>
            <person name="Dannebaum R.O."/>
            <person name="Kuo R.C."/>
            <person name="Labutti K."/>
            <person name="Haridas S."/>
            <person name="Kuo A."/>
            <person name="Salamov A."/>
            <person name="Ahrendt S.R."/>
            <person name="Lipzen A."/>
            <person name="Sullivan W."/>
            <person name="Andreopoulos W.B."/>
            <person name="Clum A."/>
            <person name="Lindquist E."/>
            <person name="Daum C."/>
            <person name="Ramamoorthy G.K."/>
            <person name="Gryganskyi A."/>
            <person name="Culley D."/>
            <person name="Magnuson J.K."/>
            <person name="James T.Y."/>
            <person name="O'Malley M.A."/>
            <person name="Stajich J.E."/>
            <person name="Spatafora J.W."/>
            <person name="Visel A."/>
            <person name="Grigoriev I.V."/>
        </authorList>
    </citation>
    <scope>NUCLEOTIDE SEQUENCE [LARGE SCALE GENOMIC DNA]</scope>
    <source>
        <strain evidence="2 3">S4</strain>
    </source>
</reference>
<comment type="caution">
    <text evidence="2">The sequence shown here is derived from an EMBL/GenBank/DDBJ whole genome shotgun (WGS) entry which is preliminary data.</text>
</comment>
<keyword evidence="3" id="KW-1185">Reference proteome</keyword>
<accession>A0A1Y1W5E5</accession>
<proteinExistence type="predicted"/>
<gene>
    <name evidence="2" type="ORF">BCR32DRAFT_250354</name>
</gene>
<sequence length="285" mass="32906">MDNDSDDEDEDDLDEEHNHYPSLAEIVNELEIFYGIKEDSLQNNKEAWKKLSLKDDNSLRKVFEIAEKVDRLITKSDDDYSEQAQFNSRKTNFNKKNFHDHKRSNDTNVDELTKKMQNLSINGRGSTPVVNKTASILCQPESVEQIEEKFEEEKFSDSDNSLNDAVEFLVNAIKRKAQNDSEENESPKEKRVHRSLQDDPRTIATPALRKRKENELREKPSQAKELTPQIHPSIAAQPRIGKQIEKDLRDKERSKASTSKEDKQNNTSDVIEIDEDSENSSNKTK</sequence>
<evidence type="ECO:0000313" key="2">
    <source>
        <dbReference type="EMBL" id="ORX68434.1"/>
    </source>
</evidence>
<evidence type="ECO:0000256" key="1">
    <source>
        <dbReference type="SAM" id="MobiDB-lite"/>
    </source>
</evidence>
<organism evidence="2 3">
    <name type="scientific">Anaeromyces robustus</name>
    <dbReference type="NCBI Taxonomy" id="1754192"/>
    <lineage>
        <taxon>Eukaryota</taxon>
        <taxon>Fungi</taxon>
        <taxon>Fungi incertae sedis</taxon>
        <taxon>Chytridiomycota</taxon>
        <taxon>Chytridiomycota incertae sedis</taxon>
        <taxon>Neocallimastigomycetes</taxon>
        <taxon>Neocallimastigales</taxon>
        <taxon>Neocallimastigaceae</taxon>
        <taxon>Anaeromyces</taxon>
    </lineage>
</organism>
<evidence type="ECO:0000313" key="3">
    <source>
        <dbReference type="Proteomes" id="UP000193944"/>
    </source>
</evidence>
<feature type="compositionally biased region" description="Basic and acidic residues" evidence="1">
    <location>
        <begin position="185"/>
        <end position="201"/>
    </location>
</feature>
<reference evidence="2 3" key="1">
    <citation type="submission" date="2016-08" db="EMBL/GenBank/DDBJ databases">
        <title>A Parts List for Fungal Cellulosomes Revealed by Comparative Genomics.</title>
        <authorList>
            <consortium name="DOE Joint Genome Institute"/>
            <person name="Haitjema C.H."/>
            <person name="Gilmore S.P."/>
            <person name="Henske J.K."/>
            <person name="Solomon K.V."/>
            <person name="De Groot R."/>
            <person name="Kuo A."/>
            <person name="Mondo S.J."/>
            <person name="Salamov A.A."/>
            <person name="Labutti K."/>
            <person name="Zhao Z."/>
            <person name="Chiniquy J."/>
            <person name="Barry K."/>
            <person name="Brewer H.M."/>
            <person name="Purvine S.O."/>
            <person name="Wright A.T."/>
            <person name="Boxma B."/>
            <person name="Van Alen T."/>
            <person name="Hackstein J.H."/>
            <person name="Baker S.E."/>
            <person name="Grigoriev I.V."/>
            <person name="O'Malley M.A."/>
        </authorList>
    </citation>
    <scope>NUCLEOTIDE SEQUENCE [LARGE SCALE GENOMIC DNA]</scope>
    <source>
        <strain evidence="2 3">S4</strain>
    </source>
</reference>
<feature type="compositionally biased region" description="Basic and acidic residues" evidence="1">
    <location>
        <begin position="242"/>
        <end position="264"/>
    </location>
</feature>
<dbReference type="EMBL" id="MCFG01000426">
    <property type="protein sequence ID" value="ORX68434.1"/>
    <property type="molecule type" value="Genomic_DNA"/>
</dbReference>